<dbReference type="EMBL" id="CYGX02000053">
    <property type="protein sequence ID" value="SIT45126.1"/>
    <property type="molecule type" value="Genomic_DNA"/>
</dbReference>
<dbReference type="GO" id="GO:0005886">
    <property type="term" value="C:plasma membrane"/>
    <property type="evidence" value="ECO:0007669"/>
    <property type="project" value="UniProtKB-SubCell"/>
</dbReference>
<evidence type="ECO:0000256" key="3">
    <source>
        <dbReference type="ARBA" id="ARBA00022692"/>
    </source>
</evidence>
<feature type="transmembrane region" description="Helical" evidence="6">
    <location>
        <begin position="158"/>
        <end position="178"/>
    </location>
</feature>
<dbReference type="InterPro" id="IPR022791">
    <property type="entry name" value="L-PG_synthase/AglD"/>
</dbReference>
<accession>A0A1N7SCN1</accession>
<feature type="transmembrane region" description="Helical" evidence="6">
    <location>
        <begin position="46"/>
        <end position="68"/>
    </location>
</feature>
<keyword evidence="5 6" id="KW-0472">Membrane</keyword>
<gene>
    <name evidence="7" type="ORF">BN2475_530025</name>
</gene>
<evidence type="ECO:0000313" key="7">
    <source>
        <dbReference type="EMBL" id="SIT45126.1"/>
    </source>
</evidence>
<keyword evidence="4 6" id="KW-1133">Transmembrane helix</keyword>
<dbReference type="PROSITE" id="PS51257">
    <property type="entry name" value="PROKAR_LIPOPROTEIN"/>
    <property type="match status" value="1"/>
</dbReference>
<dbReference type="STRING" id="1247936.BN2475_530025"/>
<dbReference type="Proteomes" id="UP000187012">
    <property type="component" value="Unassembled WGS sequence"/>
</dbReference>
<feature type="transmembrane region" description="Helical" evidence="6">
    <location>
        <begin position="107"/>
        <end position="128"/>
    </location>
</feature>
<organism evidence="7 8">
    <name type="scientific">Paraburkholderia ribeironis</name>
    <dbReference type="NCBI Taxonomy" id="1247936"/>
    <lineage>
        <taxon>Bacteria</taxon>
        <taxon>Pseudomonadati</taxon>
        <taxon>Pseudomonadota</taxon>
        <taxon>Betaproteobacteria</taxon>
        <taxon>Burkholderiales</taxon>
        <taxon>Burkholderiaceae</taxon>
        <taxon>Paraburkholderia</taxon>
    </lineage>
</organism>
<comment type="subcellular location">
    <subcellularLocation>
        <location evidence="1">Cell membrane</location>
        <topology evidence="1">Multi-pass membrane protein</topology>
    </subcellularLocation>
</comment>
<name>A0A1N7SCN1_9BURK</name>
<dbReference type="NCBIfam" id="TIGR03476">
    <property type="entry name" value="HpnL"/>
    <property type="match status" value="1"/>
</dbReference>
<feature type="transmembrane region" description="Helical" evidence="6">
    <location>
        <begin position="221"/>
        <end position="244"/>
    </location>
</feature>
<feature type="transmembrane region" description="Helical" evidence="6">
    <location>
        <begin position="12"/>
        <end position="34"/>
    </location>
</feature>
<dbReference type="AlphaFoldDB" id="A0A1N7SCN1"/>
<evidence type="ECO:0000256" key="1">
    <source>
        <dbReference type="ARBA" id="ARBA00004651"/>
    </source>
</evidence>
<sequence length="279" mass="29346">MNIRYTRKNGSIAIGAVVATSCGLVAAIALVVANDPTLVLDAVARVGWGIAAIVAIRVVIMGLTGVAWGRLVRPLTQQGFGVFVFLRWVREAINVLLPVASFGGDLIGTRLLTFWGVAGGLAGASILVDLLIQAFAQFLFTVAGFGLLVAGGRGGTMVQWLATGLLIAAAALGGFYVAQRFGLFDLIERGMLVVARWLKASFGSELRLHHNLQRIHANRTAMLGSIFVHLAAWFLGVAEIWIALACMGAEPTFAQALVLESLGQAIRDAAFPVPGALGV</sequence>
<reference evidence="7 8" key="1">
    <citation type="submission" date="2016-12" db="EMBL/GenBank/DDBJ databases">
        <authorList>
            <person name="Song W.-J."/>
            <person name="Kurnit D.M."/>
        </authorList>
    </citation>
    <scope>NUCLEOTIDE SEQUENCE [LARGE SCALE GENOMIC DNA]</scope>
    <source>
        <strain evidence="7 8">STM7296</strain>
    </source>
</reference>
<evidence type="ECO:0000313" key="8">
    <source>
        <dbReference type="Proteomes" id="UP000187012"/>
    </source>
</evidence>
<dbReference type="OrthoDB" id="9124933at2"/>
<evidence type="ECO:0000256" key="4">
    <source>
        <dbReference type="ARBA" id="ARBA00022989"/>
    </source>
</evidence>
<evidence type="ECO:0000256" key="5">
    <source>
        <dbReference type="ARBA" id="ARBA00023136"/>
    </source>
</evidence>
<dbReference type="RefSeq" id="WP_094781827.1">
    <property type="nucleotide sequence ID" value="NZ_CYGX02000053.1"/>
</dbReference>
<evidence type="ECO:0000256" key="6">
    <source>
        <dbReference type="SAM" id="Phobius"/>
    </source>
</evidence>
<dbReference type="Pfam" id="PF03706">
    <property type="entry name" value="LPG_synthase_TM"/>
    <property type="match status" value="1"/>
</dbReference>
<evidence type="ECO:0000256" key="2">
    <source>
        <dbReference type="ARBA" id="ARBA00022475"/>
    </source>
</evidence>
<keyword evidence="3 6" id="KW-0812">Transmembrane</keyword>
<keyword evidence="8" id="KW-1185">Reference proteome</keyword>
<keyword evidence="2" id="KW-1003">Cell membrane</keyword>
<protein>
    <submittedName>
        <fullName evidence="7">Membrane protein</fullName>
    </submittedName>
</protein>
<proteinExistence type="predicted"/>